<comment type="caution">
    <text evidence="13">The sequence shown here is derived from an EMBL/GenBank/DDBJ whole genome shotgun (WGS) entry which is preliminary data.</text>
</comment>
<dbReference type="Gene3D" id="3.40.50.2300">
    <property type="match status" value="1"/>
</dbReference>
<dbReference type="GO" id="GO:0000155">
    <property type="term" value="F:phosphorelay sensor kinase activity"/>
    <property type="evidence" value="ECO:0007669"/>
    <property type="project" value="InterPro"/>
</dbReference>
<reference evidence="13 15" key="1">
    <citation type="journal article" date="2015" name="Genome Announc.">
        <title>Draft Genome Sequence of a Heterotrophic Facultative Anaerobic Thermophilic Bacterium, Ardenticatena maritima Strain 110ST.</title>
        <authorList>
            <person name="Kawaichi S."/>
            <person name="Yoshida T."/>
            <person name="Sako Y."/>
            <person name="Nakamura R."/>
        </authorList>
    </citation>
    <scope>NUCLEOTIDE SEQUENCE [LARGE SCALE GENOMIC DNA]</scope>
    <source>
        <strain evidence="13 15">110S</strain>
    </source>
</reference>
<gene>
    <name evidence="13" type="ORF">ARMA_1515</name>
    <name evidence="14" type="ORF">SE16_09565</name>
</gene>
<sequence length="393" mass="44616">MARKILYVEDNPANKMLVRRVLEAQGYEVIEADDGLSGIRKAQEVRPDLILMDINLPGMDGYEAATKIKSIETLKHVPIVALTANVMQGDRERSLAAGCDGYLPKPIDIDQLIEQVEAFLAGKREEVSADERAIYLEEHTRRLVDKLEAKVLELEKANAELRELDRLKSEFVSTVSHELRTPLNIIIGHAELLHDELFGELNEHQKRYVGNILRSARHLLDLVEDILDLSKIESGRMDLRLEPFDVREAINEVCVLLEDMAKNKGVELRVNLHPDLDRIVADRLRFKQIIYNLVSNGIKFTPEGGYVEVRGRRLPNGWYQFEVEDTGIGIPKEHFDTIFERFRQLDSSASREWEGTGLGLTLTREFVRLHGGKIDVDSVVGQGTTFTVLLPPH</sequence>
<evidence type="ECO:0000259" key="12">
    <source>
        <dbReference type="PROSITE" id="PS50110"/>
    </source>
</evidence>
<dbReference type="CDD" id="cd16922">
    <property type="entry name" value="HATPase_EvgS-ArcB-TorS-like"/>
    <property type="match status" value="1"/>
</dbReference>
<dbReference type="FunFam" id="3.30.565.10:FF:000010">
    <property type="entry name" value="Sensor histidine kinase RcsC"/>
    <property type="match status" value="1"/>
</dbReference>
<dbReference type="PANTHER" id="PTHR43047:SF72">
    <property type="entry name" value="OSMOSENSING HISTIDINE PROTEIN KINASE SLN1"/>
    <property type="match status" value="1"/>
</dbReference>
<evidence type="ECO:0000256" key="9">
    <source>
        <dbReference type="PROSITE-ProRule" id="PRU00169"/>
    </source>
</evidence>
<dbReference type="InterPro" id="IPR003661">
    <property type="entry name" value="HisK_dim/P_dom"/>
</dbReference>
<dbReference type="OrthoDB" id="9790669at2"/>
<evidence type="ECO:0000256" key="2">
    <source>
        <dbReference type="ARBA" id="ARBA00006402"/>
    </source>
</evidence>
<dbReference type="STRING" id="872965.SE16_09565"/>
<evidence type="ECO:0000256" key="10">
    <source>
        <dbReference type="SAM" id="Coils"/>
    </source>
</evidence>
<keyword evidence="10" id="KW-0175">Coiled coil</keyword>
<dbReference type="InterPro" id="IPR004358">
    <property type="entry name" value="Sig_transdc_His_kin-like_C"/>
</dbReference>
<feature type="domain" description="Histidine kinase" evidence="11">
    <location>
        <begin position="174"/>
        <end position="393"/>
    </location>
</feature>
<dbReference type="EMBL" id="LGKN01000005">
    <property type="protein sequence ID" value="KPL87800.1"/>
    <property type="molecule type" value="Genomic_DNA"/>
</dbReference>
<evidence type="ECO:0000256" key="1">
    <source>
        <dbReference type="ARBA" id="ARBA00000085"/>
    </source>
</evidence>
<dbReference type="Pfam" id="PF00512">
    <property type="entry name" value="HisKA"/>
    <property type="match status" value="1"/>
</dbReference>
<dbReference type="PANTHER" id="PTHR43047">
    <property type="entry name" value="TWO-COMPONENT HISTIDINE PROTEIN KINASE"/>
    <property type="match status" value="1"/>
</dbReference>
<dbReference type="Proteomes" id="UP000050502">
    <property type="component" value="Unassembled WGS sequence"/>
</dbReference>
<evidence type="ECO:0000256" key="8">
    <source>
        <dbReference type="ARBA" id="ARBA00074306"/>
    </source>
</evidence>
<evidence type="ECO:0000313" key="13">
    <source>
        <dbReference type="EMBL" id="GAP63092.1"/>
    </source>
</evidence>
<dbReference type="PROSITE" id="PS50110">
    <property type="entry name" value="RESPONSE_REGULATORY"/>
    <property type="match status" value="1"/>
</dbReference>
<keyword evidence="4 9" id="KW-0597">Phosphoprotein</keyword>
<comment type="catalytic activity">
    <reaction evidence="1">
        <text>ATP + protein L-histidine = ADP + protein N-phospho-L-histidine.</text>
        <dbReference type="EC" id="2.7.13.3"/>
    </reaction>
</comment>
<dbReference type="CDD" id="cd00082">
    <property type="entry name" value="HisKA"/>
    <property type="match status" value="1"/>
</dbReference>
<evidence type="ECO:0000259" key="11">
    <source>
        <dbReference type="PROSITE" id="PS50109"/>
    </source>
</evidence>
<proteinExistence type="inferred from homology"/>
<dbReference type="CDD" id="cd17548">
    <property type="entry name" value="REC_DivK-like"/>
    <property type="match status" value="1"/>
</dbReference>
<feature type="modified residue" description="4-aspartylphosphate" evidence="9">
    <location>
        <position position="53"/>
    </location>
</feature>
<dbReference type="Pfam" id="PF00072">
    <property type="entry name" value="Response_reg"/>
    <property type="match status" value="1"/>
</dbReference>
<evidence type="ECO:0000313" key="14">
    <source>
        <dbReference type="EMBL" id="KPL87800.1"/>
    </source>
</evidence>
<dbReference type="SUPFAM" id="SSF52172">
    <property type="entry name" value="CheY-like"/>
    <property type="match status" value="1"/>
</dbReference>
<dbReference type="AlphaFoldDB" id="A0A0M8K8T9"/>
<evidence type="ECO:0000313" key="15">
    <source>
        <dbReference type="Proteomes" id="UP000037784"/>
    </source>
</evidence>
<dbReference type="Gene3D" id="3.30.565.10">
    <property type="entry name" value="Histidine kinase-like ATPase, C-terminal domain"/>
    <property type="match status" value="1"/>
</dbReference>
<dbReference type="EC" id="2.7.13.3" evidence="3"/>
<dbReference type="InParanoid" id="A0A0M8K8T9"/>
<reference evidence="15" key="3">
    <citation type="submission" date="2015-08" db="EMBL/GenBank/DDBJ databases">
        <title>Draft Genome Sequence of a Heterotrophic Facultative Anaerobic Bacterium Ardenticatena maritima Strain 110S.</title>
        <authorList>
            <person name="Kawaichi S."/>
            <person name="Yoshida T."/>
            <person name="Sako Y."/>
            <person name="Nakamura R."/>
        </authorList>
    </citation>
    <scope>NUCLEOTIDE SEQUENCE [LARGE SCALE GENOMIC DNA]</scope>
    <source>
        <strain evidence="15">110S</strain>
    </source>
</reference>
<keyword evidence="15" id="KW-1185">Reference proteome</keyword>
<dbReference type="InterPro" id="IPR005467">
    <property type="entry name" value="His_kinase_dom"/>
</dbReference>
<dbReference type="InterPro" id="IPR011006">
    <property type="entry name" value="CheY-like_superfamily"/>
</dbReference>
<evidence type="ECO:0000256" key="7">
    <source>
        <dbReference type="ARBA" id="ARBA00023012"/>
    </source>
</evidence>
<dbReference type="Pfam" id="PF02518">
    <property type="entry name" value="HATPase_c"/>
    <property type="match status" value="1"/>
</dbReference>
<feature type="domain" description="Response regulatory" evidence="12">
    <location>
        <begin position="4"/>
        <end position="120"/>
    </location>
</feature>
<evidence type="ECO:0000256" key="4">
    <source>
        <dbReference type="ARBA" id="ARBA00022553"/>
    </source>
</evidence>
<dbReference type="RefSeq" id="WP_054492955.1">
    <property type="nucleotide sequence ID" value="NZ_BBZA01000113.1"/>
</dbReference>
<dbReference type="SMART" id="SM00448">
    <property type="entry name" value="REC"/>
    <property type="match status" value="1"/>
</dbReference>
<dbReference type="SMART" id="SM00387">
    <property type="entry name" value="HATPase_c"/>
    <property type="match status" value="1"/>
</dbReference>
<dbReference type="Gene3D" id="1.10.287.130">
    <property type="match status" value="1"/>
</dbReference>
<feature type="coiled-coil region" evidence="10">
    <location>
        <begin position="137"/>
        <end position="174"/>
    </location>
</feature>
<dbReference type="SUPFAM" id="SSF47384">
    <property type="entry name" value="Homodimeric domain of signal transducing histidine kinase"/>
    <property type="match status" value="1"/>
</dbReference>
<protein>
    <recommendedName>
        <fullName evidence="8">Circadian input-output histidine kinase CikA</fullName>
        <ecNumber evidence="3">2.7.13.3</ecNumber>
    </recommendedName>
</protein>
<dbReference type="InterPro" id="IPR036097">
    <property type="entry name" value="HisK_dim/P_sf"/>
</dbReference>
<evidence type="ECO:0000256" key="5">
    <source>
        <dbReference type="ARBA" id="ARBA00022679"/>
    </source>
</evidence>
<name>A0A0M8K8T9_9CHLR</name>
<dbReference type="SUPFAM" id="SSF55874">
    <property type="entry name" value="ATPase domain of HSP90 chaperone/DNA topoisomerase II/histidine kinase"/>
    <property type="match status" value="1"/>
</dbReference>
<dbReference type="PROSITE" id="PS50109">
    <property type="entry name" value="HIS_KIN"/>
    <property type="match status" value="1"/>
</dbReference>
<dbReference type="InterPro" id="IPR001789">
    <property type="entry name" value="Sig_transdc_resp-reg_receiver"/>
</dbReference>
<dbReference type="GO" id="GO:0009927">
    <property type="term" value="F:histidine phosphotransfer kinase activity"/>
    <property type="evidence" value="ECO:0007669"/>
    <property type="project" value="TreeGrafter"/>
</dbReference>
<keyword evidence="5" id="KW-0808">Transferase</keyword>
<dbReference type="PRINTS" id="PR00344">
    <property type="entry name" value="BCTRLSENSOR"/>
</dbReference>
<dbReference type="SMART" id="SM00388">
    <property type="entry name" value="HisKA"/>
    <property type="match status" value="1"/>
</dbReference>
<dbReference type="Proteomes" id="UP000037784">
    <property type="component" value="Unassembled WGS sequence"/>
</dbReference>
<dbReference type="FunFam" id="1.10.287.130:FF:000001">
    <property type="entry name" value="Two-component sensor histidine kinase"/>
    <property type="match status" value="1"/>
</dbReference>
<keyword evidence="7" id="KW-0902">Two-component regulatory system</keyword>
<reference evidence="14 16" key="2">
    <citation type="submission" date="2015-07" db="EMBL/GenBank/DDBJ databases">
        <title>Whole genome sequence of Ardenticatena maritima DSM 23922.</title>
        <authorList>
            <person name="Hemp J."/>
            <person name="Ward L.M."/>
            <person name="Pace L.A."/>
            <person name="Fischer W.W."/>
        </authorList>
    </citation>
    <scope>NUCLEOTIDE SEQUENCE [LARGE SCALE GENOMIC DNA]</scope>
    <source>
        <strain evidence="14 16">110S</strain>
    </source>
</reference>
<comment type="similarity">
    <text evidence="2">In the N-terminal section; belongs to the phytochrome family.</text>
</comment>
<keyword evidence="6" id="KW-0418">Kinase</keyword>
<evidence type="ECO:0000256" key="6">
    <source>
        <dbReference type="ARBA" id="ARBA00022777"/>
    </source>
</evidence>
<evidence type="ECO:0000256" key="3">
    <source>
        <dbReference type="ARBA" id="ARBA00012438"/>
    </source>
</evidence>
<evidence type="ECO:0000313" key="16">
    <source>
        <dbReference type="Proteomes" id="UP000050502"/>
    </source>
</evidence>
<dbReference type="EMBL" id="BBZA01000113">
    <property type="protein sequence ID" value="GAP63092.1"/>
    <property type="molecule type" value="Genomic_DNA"/>
</dbReference>
<organism evidence="13 15">
    <name type="scientific">Ardenticatena maritima</name>
    <dbReference type="NCBI Taxonomy" id="872965"/>
    <lineage>
        <taxon>Bacteria</taxon>
        <taxon>Bacillati</taxon>
        <taxon>Chloroflexota</taxon>
        <taxon>Ardenticatenia</taxon>
        <taxon>Ardenticatenales</taxon>
        <taxon>Ardenticatenaceae</taxon>
        <taxon>Ardenticatena</taxon>
    </lineage>
</organism>
<dbReference type="GO" id="GO:0005886">
    <property type="term" value="C:plasma membrane"/>
    <property type="evidence" value="ECO:0007669"/>
    <property type="project" value="TreeGrafter"/>
</dbReference>
<dbReference type="InterPro" id="IPR003594">
    <property type="entry name" value="HATPase_dom"/>
</dbReference>
<accession>A0A0M8K8T9</accession>
<dbReference type="InterPro" id="IPR036890">
    <property type="entry name" value="HATPase_C_sf"/>
</dbReference>